<dbReference type="EMBL" id="LWQS01000021">
    <property type="protein sequence ID" value="OAN49004.1"/>
    <property type="molecule type" value="Genomic_DNA"/>
</dbReference>
<evidence type="ECO:0008006" key="4">
    <source>
        <dbReference type="Google" id="ProtNLM"/>
    </source>
</evidence>
<dbReference type="AlphaFoldDB" id="A0A178MM42"/>
<keyword evidence="1" id="KW-1133">Transmembrane helix</keyword>
<sequence>MLRWIGIGIGLLTAVLFGFIIAAIFLGEGFRAAWRDVFIVILAALQLIGAVLSVAILIAILYAVEQINRLARNNVLPKLDEALAKANETLDTTRAIANNVRESAQTATTATTYVAERVVSPIIRVSSLVSGVRAAATTLARRGKPDEPAS</sequence>
<feature type="transmembrane region" description="Helical" evidence="1">
    <location>
        <begin position="7"/>
        <end position="26"/>
    </location>
</feature>
<organism evidence="2 3">
    <name type="scientific">Chloroflexus islandicus</name>
    <dbReference type="NCBI Taxonomy" id="1707952"/>
    <lineage>
        <taxon>Bacteria</taxon>
        <taxon>Bacillati</taxon>
        <taxon>Chloroflexota</taxon>
        <taxon>Chloroflexia</taxon>
        <taxon>Chloroflexales</taxon>
        <taxon>Chloroflexineae</taxon>
        <taxon>Chloroflexaceae</taxon>
        <taxon>Chloroflexus</taxon>
    </lineage>
</organism>
<accession>A0A178MM42</accession>
<dbReference type="STRING" id="1707952.A6A03_06770"/>
<evidence type="ECO:0000256" key="1">
    <source>
        <dbReference type="SAM" id="Phobius"/>
    </source>
</evidence>
<feature type="transmembrane region" description="Helical" evidence="1">
    <location>
        <begin position="38"/>
        <end position="64"/>
    </location>
</feature>
<comment type="caution">
    <text evidence="2">The sequence shown here is derived from an EMBL/GenBank/DDBJ whole genome shotgun (WGS) entry which is preliminary data.</text>
</comment>
<name>A0A178MM42_9CHLR</name>
<gene>
    <name evidence="2" type="ORF">A6A03_06770</name>
</gene>
<keyword evidence="1" id="KW-0812">Transmembrane</keyword>
<dbReference type="RefSeq" id="WP_066782537.1">
    <property type="nucleotide sequence ID" value="NZ_LWQS01000021.1"/>
</dbReference>
<protein>
    <recommendedName>
        <fullName evidence="4">DUF948 domain-containing protein</fullName>
    </recommendedName>
</protein>
<reference evidence="2 3" key="1">
    <citation type="submission" date="2016-04" db="EMBL/GenBank/DDBJ databases">
        <title>Chloroflexus islandicus sp. nov., a thermophilic filamentous anoxygenic phototrophic bacterium from geyser Strokkur (Iceland).</title>
        <authorList>
            <person name="Gaisin V.A."/>
            <person name="Kalashnikov A.M."/>
            <person name="Sukhacheva M.V."/>
            <person name="Grouzdev D.S."/>
            <person name="Ivanov T.M."/>
            <person name="Kuznetsov B."/>
            <person name="Gorlenko V.M."/>
        </authorList>
    </citation>
    <scope>NUCLEOTIDE SEQUENCE [LARGE SCALE GENOMIC DNA]</scope>
    <source>
        <strain evidence="3">isl-2</strain>
    </source>
</reference>
<keyword evidence="3" id="KW-1185">Reference proteome</keyword>
<dbReference type="OrthoDB" id="161028at2"/>
<proteinExistence type="predicted"/>
<dbReference type="Proteomes" id="UP000078287">
    <property type="component" value="Unassembled WGS sequence"/>
</dbReference>
<evidence type="ECO:0000313" key="3">
    <source>
        <dbReference type="Proteomes" id="UP000078287"/>
    </source>
</evidence>
<keyword evidence="1" id="KW-0472">Membrane</keyword>
<evidence type="ECO:0000313" key="2">
    <source>
        <dbReference type="EMBL" id="OAN49004.1"/>
    </source>
</evidence>